<accession>A0A2S4KT56</accession>
<dbReference type="OrthoDB" id="5387389at2759"/>
<feature type="domain" description="BZIP" evidence="2">
    <location>
        <begin position="132"/>
        <end position="147"/>
    </location>
</feature>
<name>A0A2S4KT56_9HYPO</name>
<dbReference type="GO" id="GO:0003700">
    <property type="term" value="F:DNA-binding transcription factor activity"/>
    <property type="evidence" value="ECO:0007669"/>
    <property type="project" value="InterPro"/>
</dbReference>
<dbReference type="Proteomes" id="UP000237481">
    <property type="component" value="Unassembled WGS sequence"/>
</dbReference>
<comment type="caution">
    <text evidence="3">The sequence shown here is derived from an EMBL/GenBank/DDBJ whole genome shotgun (WGS) entry which is preliminary data.</text>
</comment>
<feature type="compositionally biased region" description="Polar residues" evidence="1">
    <location>
        <begin position="37"/>
        <end position="52"/>
    </location>
</feature>
<proteinExistence type="predicted"/>
<dbReference type="CDD" id="cd14688">
    <property type="entry name" value="bZIP_YAP"/>
    <property type="match status" value="1"/>
</dbReference>
<evidence type="ECO:0000313" key="4">
    <source>
        <dbReference type="Proteomes" id="UP000237481"/>
    </source>
</evidence>
<dbReference type="InterPro" id="IPR004827">
    <property type="entry name" value="bZIP"/>
</dbReference>
<feature type="compositionally biased region" description="Polar residues" evidence="1">
    <location>
        <begin position="1"/>
        <end position="13"/>
    </location>
</feature>
<feature type="compositionally biased region" description="Polar residues" evidence="1">
    <location>
        <begin position="61"/>
        <end position="76"/>
    </location>
</feature>
<dbReference type="AlphaFoldDB" id="A0A2S4KT56"/>
<dbReference type="PROSITE" id="PS00036">
    <property type="entry name" value="BZIP_BASIC"/>
    <property type="match status" value="1"/>
</dbReference>
<keyword evidence="4" id="KW-1185">Reference proteome</keyword>
<evidence type="ECO:0000313" key="3">
    <source>
        <dbReference type="EMBL" id="POR33356.1"/>
    </source>
</evidence>
<organism evidence="3 4">
    <name type="scientific">Tolypocladium paradoxum</name>
    <dbReference type="NCBI Taxonomy" id="94208"/>
    <lineage>
        <taxon>Eukaryota</taxon>
        <taxon>Fungi</taxon>
        <taxon>Dikarya</taxon>
        <taxon>Ascomycota</taxon>
        <taxon>Pezizomycotina</taxon>
        <taxon>Sordariomycetes</taxon>
        <taxon>Hypocreomycetidae</taxon>
        <taxon>Hypocreales</taxon>
        <taxon>Ophiocordycipitaceae</taxon>
        <taxon>Tolypocladium</taxon>
    </lineage>
</organism>
<evidence type="ECO:0000256" key="1">
    <source>
        <dbReference type="SAM" id="MobiDB-lite"/>
    </source>
</evidence>
<evidence type="ECO:0000259" key="2">
    <source>
        <dbReference type="PROSITE" id="PS00036"/>
    </source>
</evidence>
<reference evidence="3 4" key="1">
    <citation type="submission" date="2018-01" db="EMBL/GenBank/DDBJ databases">
        <title>Harnessing the power of phylogenomics to disentangle the directionality and signatures of interkingdom host jumping in the parasitic fungal genus Tolypocladium.</title>
        <authorList>
            <person name="Quandt C.A."/>
            <person name="Patterson W."/>
            <person name="Spatafora J.W."/>
        </authorList>
    </citation>
    <scope>NUCLEOTIDE SEQUENCE [LARGE SCALE GENOMIC DNA]</scope>
    <source>
        <strain evidence="3 4">NRBC 100945</strain>
    </source>
</reference>
<protein>
    <recommendedName>
        <fullName evidence="2">BZIP domain-containing protein</fullName>
    </recommendedName>
</protein>
<feature type="region of interest" description="Disordered" evidence="1">
    <location>
        <begin position="1"/>
        <end position="161"/>
    </location>
</feature>
<dbReference type="PANTHER" id="PTHR39607">
    <property type="entry name" value="XANTHOCILLIN BIOSYNTHESIS CLUSTER TRANSCRIPTION FACTOR XANC-RELATED"/>
    <property type="match status" value="1"/>
</dbReference>
<dbReference type="PANTHER" id="PTHR39607:SF2">
    <property type="entry name" value="BZIP DOMAIN-CONTAINING PROTEIN"/>
    <property type="match status" value="1"/>
</dbReference>
<dbReference type="EMBL" id="PKSG01000696">
    <property type="protein sequence ID" value="POR33356.1"/>
    <property type="molecule type" value="Genomic_DNA"/>
</dbReference>
<feature type="compositionally biased region" description="Basic and acidic residues" evidence="1">
    <location>
        <begin position="78"/>
        <end position="87"/>
    </location>
</feature>
<feature type="compositionally biased region" description="Low complexity" evidence="1">
    <location>
        <begin position="101"/>
        <end position="116"/>
    </location>
</feature>
<sequence length="268" mass="29605">MSQSAQLVQSQHMSLPKIRIQSASPVSFEQHRPKSIPSPTRATRLATRSKTLPTKLGTAARTASSQTRKRSTTIPSTEAKEKDEKMGAGKISRHSSDSSSKKQPSTPSSRKSSTKSSVKDVDWTDVTDPEERRRIQNRIAQRKFREKARENKEKAERESRNQAYAGNSYRIPAVNDVTSNQELSGLPWGSLNWSLVLARGHEAASRRSSGRGTYVGDEPYPVSHYTMPYGADLHQTASYGSSGGDDVYYDDTNYVYDAPPVPPAFPAA</sequence>
<dbReference type="InterPro" id="IPR052635">
    <property type="entry name" value="Sec_Metab_Biosynth_Reg"/>
</dbReference>
<gene>
    <name evidence="3" type="ORF">TPAR_06456</name>
</gene>
<feature type="compositionally biased region" description="Basic and acidic residues" evidence="1">
    <location>
        <begin position="147"/>
        <end position="160"/>
    </location>
</feature>